<feature type="transmembrane region" description="Helical" evidence="7">
    <location>
        <begin position="159"/>
        <end position="178"/>
    </location>
</feature>
<evidence type="ECO:0000256" key="5">
    <source>
        <dbReference type="ARBA" id="ARBA00022989"/>
    </source>
</evidence>
<feature type="transmembrane region" description="Helical" evidence="7">
    <location>
        <begin position="246"/>
        <end position="266"/>
    </location>
</feature>
<feature type="transmembrane region" description="Helical" evidence="7">
    <location>
        <begin position="365"/>
        <end position="386"/>
    </location>
</feature>
<dbReference type="InterPro" id="IPR020846">
    <property type="entry name" value="MFS_dom"/>
</dbReference>
<dbReference type="InterPro" id="IPR050171">
    <property type="entry name" value="MFS_Transporters"/>
</dbReference>
<feature type="transmembrane region" description="Helical" evidence="7">
    <location>
        <begin position="302"/>
        <end position="325"/>
    </location>
</feature>
<dbReference type="GO" id="GO:0022857">
    <property type="term" value="F:transmembrane transporter activity"/>
    <property type="evidence" value="ECO:0007669"/>
    <property type="project" value="InterPro"/>
</dbReference>
<feature type="transmembrane region" description="Helical" evidence="7">
    <location>
        <begin position="337"/>
        <end position="359"/>
    </location>
</feature>
<feature type="transmembrane region" description="Helical" evidence="7">
    <location>
        <begin position="131"/>
        <end position="153"/>
    </location>
</feature>
<dbReference type="PANTHER" id="PTHR23517:SF2">
    <property type="entry name" value="MULTIDRUG RESISTANCE PROTEIN MDTH"/>
    <property type="match status" value="1"/>
</dbReference>
<dbReference type="PROSITE" id="PS50850">
    <property type="entry name" value="MFS"/>
    <property type="match status" value="1"/>
</dbReference>
<reference evidence="9 10" key="1">
    <citation type="submission" date="2018-04" db="EMBL/GenBank/DDBJ databases">
        <title>Genome sequence of Buchnera aphidicola from Melaphis sacchari.</title>
        <authorList>
            <person name="Geib S.M."/>
            <person name="Palmer N.A."/>
            <person name="Sattler S.E."/>
            <person name="Sarath G."/>
        </authorList>
    </citation>
    <scope>NUCLEOTIDE SEQUENCE [LARGE SCALE GENOMIC DNA]</scope>
    <source>
        <strain evidence="9 10">LSU</strain>
    </source>
</reference>
<dbReference type="GO" id="GO:0005886">
    <property type="term" value="C:plasma membrane"/>
    <property type="evidence" value="ECO:0007669"/>
    <property type="project" value="UniProtKB-SubCell"/>
</dbReference>
<name>A0A2U8DH08_9GAMM</name>
<dbReference type="InterPro" id="IPR036259">
    <property type="entry name" value="MFS_trans_sf"/>
</dbReference>
<comment type="subcellular location">
    <subcellularLocation>
        <location evidence="1">Cell membrane</location>
        <topology evidence="1">Multi-pass membrane protein</topology>
    </subcellularLocation>
</comment>
<feature type="transmembrane region" description="Helical" evidence="7">
    <location>
        <begin position="212"/>
        <end position="234"/>
    </location>
</feature>
<evidence type="ECO:0000256" key="3">
    <source>
        <dbReference type="ARBA" id="ARBA00022475"/>
    </source>
</evidence>
<keyword evidence="2" id="KW-0813">Transport</keyword>
<gene>
    <name evidence="9" type="ORF">DD681_00720</name>
</gene>
<dbReference type="PANTHER" id="PTHR23517">
    <property type="entry name" value="RESISTANCE PROTEIN MDTM, PUTATIVE-RELATED-RELATED"/>
    <property type="match status" value="1"/>
</dbReference>
<proteinExistence type="predicted"/>
<evidence type="ECO:0000256" key="6">
    <source>
        <dbReference type="ARBA" id="ARBA00023136"/>
    </source>
</evidence>
<dbReference type="AlphaFoldDB" id="A0A2U8DH08"/>
<evidence type="ECO:0000313" key="10">
    <source>
        <dbReference type="Proteomes" id="UP000244884"/>
    </source>
</evidence>
<protein>
    <submittedName>
        <fullName evidence="9">MFS transporter</fullName>
    </submittedName>
</protein>
<sequence>MNFMELQVTTSLCLVFLLRMLGVFSVLPILSKYALLLNDSNKFLVGISIGIYGFSQVIFQIPFGFLSDKFSKKKIIILGLLMFFIGSIISSVTYSIWGLIIGRAIQGSAAISGVSMALLSDLIRKKNHVKAISAIGVSFAISFLISIVCGPLVVQVFNFSSIFWFASIFCIFCIFIIFKMIPNYSKKISTNDLSFFCKKRIKYIFSAKFFKFYLNIFFLHFILTMNFLFIPRFFELFGLAFDYHWIVYLINILISFFVLFLMFFCVRNQFFLKYVVEISIFFIFFSSITFLLSIFFKNHLFFLILALQIFFISFNFLEVILPANLSQKACLDYKGSIMSIYSTSQFLGIFFGGVLNGFLSNFLNIFGIFIFQIFFVFLWLIFNLFYRK</sequence>
<evidence type="ECO:0000256" key="2">
    <source>
        <dbReference type="ARBA" id="ARBA00022448"/>
    </source>
</evidence>
<evidence type="ECO:0000256" key="4">
    <source>
        <dbReference type="ARBA" id="ARBA00022692"/>
    </source>
</evidence>
<feature type="transmembrane region" description="Helical" evidence="7">
    <location>
        <begin position="75"/>
        <end position="94"/>
    </location>
</feature>
<dbReference type="Gene3D" id="1.20.1250.20">
    <property type="entry name" value="MFS general substrate transporter like domains"/>
    <property type="match status" value="1"/>
</dbReference>
<evidence type="ECO:0000256" key="7">
    <source>
        <dbReference type="SAM" id="Phobius"/>
    </source>
</evidence>
<evidence type="ECO:0000259" key="8">
    <source>
        <dbReference type="PROSITE" id="PS50850"/>
    </source>
</evidence>
<feature type="transmembrane region" description="Helical" evidence="7">
    <location>
        <begin position="278"/>
        <end position="296"/>
    </location>
</feature>
<keyword evidence="4 7" id="KW-0812">Transmembrane</keyword>
<dbReference type="SUPFAM" id="SSF103473">
    <property type="entry name" value="MFS general substrate transporter"/>
    <property type="match status" value="1"/>
</dbReference>
<dbReference type="EMBL" id="CP029161">
    <property type="protein sequence ID" value="AWH90761.1"/>
    <property type="molecule type" value="Genomic_DNA"/>
</dbReference>
<dbReference type="Proteomes" id="UP000244884">
    <property type="component" value="Chromosome"/>
</dbReference>
<accession>A0A2U8DH08</accession>
<keyword evidence="6 7" id="KW-0472">Membrane</keyword>
<dbReference type="Pfam" id="PF07690">
    <property type="entry name" value="MFS_1"/>
    <property type="match status" value="1"/>
</dbReference>
<dbReference type="OrthoDB" id="9764259at2"/>
<evidence type="ECO:0000256" key="1">
    <source>
        <dbReference type="ARBA" id="ARBA00004651"/>
    </source>
</evidence>
<evidence type="ECO:0000313" key="9">
    <source>
        <dbReference type="EMBL" id="AWH90761.1"/>
    </source>
</evidence>
<dbReference type="InterPro" id="IPR011701">
    <property type="entry name" value="MFS"/>
</dbReference>
<organism evidence="9 10">
    <name type="scientific">Buchnera aphidicola</name>
    <name type="common">Melanaphis sacchari</name>
    <dbReference type="NCBI Taxonomy" id="2173854"/>
    <lineage>
        <taxon>Bacteria</taxon>
        <taxon>Pseudomonadati</taxon>
        <taxon>Pseudomonadota</taxon>
        <taxon>Gammaproteobacteria</taxon>
        <taxon>Enterobacterales</taxon>
        <taxon>Erwiniaceae</taxon>
        <taxon>Buchnera</taxon>
    </lineage>
</organism>
<keyword evidence="3" id="KW-1003">Cell membrane</keyword>
<feature type="domain" description="Major facilitator superfamily (MFS) profile" evidence="8">
    <location>
        <begin position="8"/>
        <end position="388"/>
    </location>
</feature>
<feature type="transmembrane region" description="Helical" evidence="7">
    <location>
        <begin position="12"/>
        <end position="31"/>
    </location>
</feature>
<feature type="transmembrane region" description="Helical" evidence="7">
    <location>
        <begin position="43"/>
        <end position="63"/>
    </location>
</feature>
<keyword evidence="5 7" id="KW-1133">Transmembrane helix</keyword>